<organism evidence="3 4">
    <name type="scientific">Chloropicon roscoffensis</name>
    <dbReference type="NCBI Taxonomy" id="1461544"/>
    <lineage>
        <taxon>Eukaryota</taxon>
        <taxon>Viridiplantae</taxon>
        <taxon>Chlorophyta</taxon>
        <taxon>Chloropicophyceae</taxon>
        <taxon>Chloropicales</taxon>
        <taxon>Chloropicaceae</taxon>
        <taxon>Chloropicon</taxon>
    </lineage>
</organism>
<feature type="domain" description="Phosphatidic acid phosphatase type 2/haloperoxidase" evidence="2">
    <location>
        <begin position="193"/>
        <end position="316"/>
    </location>
</feature>
<feature type="transmembrane region" description="Helical" evidence="1">
    <location>
        <begin position="146"/>
        <end position="167"/>
    </location>
</feature>
<protein>
    <submittedName>
        <fullName evidence="3">AcidPPc domain-containing protein</fullName>
    </submittedName>
</protein>
<dbReference type="Pfam" id="PF01569">
    <property type="entry name" value="PAP2"/>
    <property type="match status" value="1"/>
</dbReference>
<dbReference type="SUPFAM" id="SSF48317">
    <property type="entry name" value="Acid phosphatase/Vanadium-dependent haloperoxidase"/>
    <property type="match status" value="1"/>
</dbReference>
<dbReference type="Proteomes" id="UP001472866">
    <property type="component" value="Chromosome 05"/>
</dbReference>
<dbReference type="EMBL" id="CP151505">
    <property type="protein sequence ID" value="WZN61887.1"/>
    <property type="molecule type" value="Genomic_DNA"/>
</dbReference>
<keyword evidence="1" id="KW-0472">Membrane</keyword>
<evidence type="ECO:0000313" key="4">
    <source>
        <dbReference type="Proteomes" id="UP001472866"/>
    </source>
</evidence>
<dbReference type="AlphaFoldDB" id="A0AAX4P6I3"/>
<evidence type="ECO:0000256" key="1">
    <source>
        <dbReference type="SAM" id="Phobius"/>
    </source>
</evidence>
<evidence type="ECO:0000259" key="2">
    <source>
        <dbReference type="SMART" id="SM00014"/>
    </source>
</evidence>
<keyword evidence="1" id="KW-0812">Transmembrane</keyword>
<gene>
    <name evidence="3" type="ORF">HKI87_05g34220</name>
</gene>
<dbReference type="InterPro" id="IPR000326">
    <property type="entry name" value="PAP2/HPO"/>
</dbReference>
<dbReference type="SMART" id="SM00014">
    <property type="entry name" value="acidPPc"/>
    <property type="match status" value="1"/>
</dbReference>
<keyword evidence="4" id="KW-1185">Reference proteome</keyword>
<reference evidence="3 4" key="1">
    <citation type="submission" date="2024-03" db="EMBL/GenBank/DDBJ databases">
        <title>Complete genome sequence of the green alga Chloropicon roscoffensis RCC1871.</title>
        <authorList>
            <person name="Lemieux C."/>
            <person name="Pombert J.-F."/>
            <person name="Otis C."/>
            <person name="Turmel M."/>
        </authorList>
    </citation>
    <scope>NUCLEOTIDE SEQUENCE [LARGE SCALE GENOMIC DNA]</scope>
    <source>
        <strain evidence="3 4">RCC1871</strain>
    </source>
</reference>
<feature type="transmembrane region" description="Helical" evidence="1">
    <location>
        <begin position="273"/>
        <end position="292"/>
    </location>
</feature>
<evidence type="ECO:0000313" key="3">
    <source>
        <dbReference type="EMBL" id="WZN61887.1"/>
    </source>
</evidence>
<sequence>MMDAKLEGRAAAMCSRPGRMEPHGQDLQDCKNHAADSVARFVSSKTFLSFCLVAFGAVCLDQGLEFSKILDNAVDVPLYEFFANRKPAFQKSLAEHVLGLQEPGEAEVKWHGVGTVWLKRLAQRSVLCEKILSLVSVGRVLSNGPVFFAAGSICAVAAFHALCLLLGSRGRSSDGHRRGLTRFAVILFFSYVCGGKGLACDTATMLLLKNYFGRLRPREYAHDTRSLAFPSGHTNGASFFCGVLAALVLPNLLSTLMPGWANGRKPKLGRSGLALLAAWVVLTAATAVGRVVSLKHWCSDCVCGSFTGAITVSLASIVALSLESRLLRPRKPEGKAA</sequence>
<proteinExistence type="predicted"/>
<dbReference type="InterPro" id="IPR036938">
    <property type="entry name" value="PAP2/HPO_sf"/>
</dbReference>
<accession>A0AAX4P6I3</accession>
<keyword evidence="1" id="KW-1133">Transmembrane helix</keyword>
<name>A0AAX4P6I3_9CHLO</name>
<feature type="transmembrane region" description="Helical" evidence="1">
    <location>
        <begin position="304"/>
        <end position="322"/>
    </location>
</feature>
<dbReference type="Gene3D" id="1.20.144.10">
    <property type="entry name" value="Phosphatidic acid phosphatase type 2/haloperoxidase"/>
    <property type="match status" value="1"/>
</dbReference>
<dbReference type="CDD" id="cd01610">
    <property type="entry name" value="PAP2_like"/>
    <property type="match status" value="1"/>
</dbReference>
<feature type="transmembrane region" description="Helical" evidence="1">
    <location>
        <begin position="237"/>
        <end position="261"/>
    </location>
</feature>